<evidence type="ECO:0000313" key="10">
    <source>
        <dbReference type="EMBL" id="AFY84869.1"/>
    </source>
</evidence>
<keyword evidence="5 10" id="KW-0808">Transferase</keyword>
<name>K9TSA1_9CYAN</name>
<dbReference type="InterPro" id="IPR025993">
    <property type="entry name" value="Ceramide_glucosylTrfase"/>
</dbReference>
<dbReference type="eggNOG" id="COG1215">
    <property type="taxonomic scope" value="Bacteria"/>
</dbReference>
<dbReference type="Pfam" id="PF13506">
    <property type="entry name" value="Glyco_transf_21"/>
    <property type="match status" value="1"/>
</dbReference>
<dbReference type="Gene3D" id="3.90.550.10">
    <property type="entry name" value="Spore Coat Polysaccharide Biosynthesis Protein SpsA, Chain A"/>
    <property type="match status" value="1"/>
</dbReference>
<evidence type="ECO:0000256" key="6">
    <source>
        <dbReference type="ARBA" id="ARBA00022692"/>
    </source>
</evidence>
<evidence type="ECO:0000313" key="11">
    <source>
        <dbReference type="Proteomes" id="UP000010367"/>
    </source>
</evidence>
<keyword evidence="7 9" id="KW-1133">Transmembrane helix</keyword>
<dbReference type="OrthoDB" id="9814255at2"/>
<feature type="transmembrane region" description="Helical" evidence="9">
    <location>
        <begin position="320"/>
        <end position="341"/>
    </location>
</feature>
<dbReference type="InterPro" id="IPR029044">
    <property type="entry name" value="Nucleotide-diphossugar_trans"/>
</dbReference>
<dbReference type="HOGENOM" id="CLU_697985_0_0_3"/>
<keyword evidence="6 9" id="KW-0812">Transmembrane</keyword>
<evidence type="ECO:0000256" key="4">
    <source>
        <dbReference type="ARBA" id="ARBA00022676"/>
    </source>
</evidence>
<dbReference type="InParanoid" id="K9TSA1"/>
<reference evidence="10 11" key="1">
    <citation type="submission" date="2012-06" db="EMBL/GenBank/DDBJ databases">
        <title>Finished chromosome of genome of Oscillatoria acuminata PCC 6304.</title>
        <authorList>
            <consortium name="US DOE Joint Genome Institute"/>
            <person name="Gugger M."/>
            <person name="Coursin T."/>
            <person name="Rippka R."/>
            <person name="Tandeau De Marsac N."/>
            <person name="Huntemann M."/>
            <person name="Wei C.-L."/>
            <person name="Han J."/>
            <person name="Detter J.C."/>
            <person name="Han C."/>
            <person name="Tapia R."/>
            <person name="Davenport K."/>
            <person name="Daligault H."/>
            <person name="Erkkila T."/>
            <person name="Gu W."/>
            <person name="Munk A.C.C."/>
            <person name="Teshima H."/>
            <person name="Xu Y."/>
            <person name="Chain P."/>
            <person name="Chen A."/>
            <person name="Krypides N."/>
            <person name="Mavromatis K."/>
            <person name="Markowitz V."/>
            <person name="Szeto E."/>
            <person name="Ivanova N."/>
            <person name="Mikhailova N."/>
            <person name="Ovchinnikova G."/>
            <person name="Pagani I."/>
            <person name="Pati A."/>
            <person name="Goodwin L."/>
            <person name="Peters L."/>
            <person name="Pitluck S."/>
            <person name="Woyke T."/>
            <person name="Kerfeld C."/>
        </authorList>
    </citation>
    <scope>NUCLEOTIDE SEQUENCE [LARGE SCALE GENOMIC DNA]</scope>
    <source>
        <strain evidence="10 11">PCC 6304</strain>
    </source>
</reference>
<organism evidence="10 11">
    <name type="scientific">Oscillatoria acuminata PCC 6304</name>
    <dbReference type="NCBI Taxonomy" id="56110"/>
    <lineage>
        <taxon>Bacteria</taxon>
        <taxon>Bacillati</taxon>
        <taxon>Cyanobacteriota</taxon>
        <taxon>Cyanophyceae</taxon>
        <taxon>Oscillatoriophycideae</taxon>
        <taxon>Oscillatoriales</taxon>
        <taxon>Oscillatoriaceae</taxon>
        <taxon>Oscillatoria</taxon>
    </lineage>
</organism>
<evidence type="ECO:0000256" key="5">
    <source>
        <dbReference type="ARBA" id="ARBA00022679"/>
    </source>
</evidence>
<comment type="pathway">
    <text evidence="3">Sphingolipid metabolism.</text>
</comment>
<dbReference type="EMBL" id="CP003607">
    <property type="protein sequence ID" value="AFY84869.1"/>
    <property type="molecule type" value="Genomic_DNA"/>
</dbReference>
<dbReference type="GO" id="GO:0016020">
    <property type="term" value="C:membrane"/>
    <property type="evidence" value="ECO:0007669"/>
    <property type="project" value="UniProtKB-SubCell"/>
</dbReference>
<comment type="subcellular location">
    <subcellularLocation>
        <location evidence="1">Membrane</location>
        <topology evidence="1">Multi-pass membrane protein</topology>
    </subcellularLocation>
</comment>
<feature type="transmembrane region" description="Helical" evidence="9">
    <location>
        <begin position="353"/>
        <end position="370"/>
    </location>
</feature>
<proteinExistence type="predicted"/>
<keyword evidence="8 9" id="KW-0472">Membrane</keyword>
<sequence length="395" mass="44451">MVTQIEVFSLFLAGFFMVDRLIKVGTLLNFFGRTPPPVPQNWPTISMIQPITRGVTNLEENLRSRLRLDYPAILQHIFICDVGDRSAQGICLKLQQEYPSARILILRVEPDQDSIAFKISKLNAALEYAESEVLCFIDDDIAPPADALQQMIPYLLQPGVGATFGLACAASWNQIWSSLMSAFVNTNALMSYIPIAYFTEPFTITGHLFALSRENFEAAGGFKNMDPLNRFDDDHELARRLNAIGLKCVQTPVIYKVFNELFSWREYANQIKRWFVFPRQALFPYLSGKQQVISGALSVGLFIPSLSALLALFFPSPVTVIALVSILVIYLSAYGFCEICYLKQGIPLVRSPLLLVVALVTPLQILWALWVGNNEIIWRGQRLQIQPGGYFKVIE</sequence>
<evidence type="ECO:0000256" key="9">
    <source>
        <dbReference type="SAM" id="Phobius"/>
    </source>
</evidence>
<protein>
    <submittedName>
        <fullName evidence="10">Glycosyl transferase</fullName>
    </submittedName>
</protein>
<dbReference type="PANTHER" id="PTHR12726">
    <property type="entry name" value="CERAMIDE GLUCOSYLTRANSFERASE"/>
    <property type="match status" value="1"/>
</dbReference>
<evidence type="ECO:0000256" key="2">
    <source>
        <dbReference type="ARBA" id="ARBA00004760"/>
    </source>
</evidence>
<dbReference type="Proteomes" id="UP000010367">
    <property type="component" value="Chromosome"/>
</dbReference>
<evidence type="ECO:0000256" key="8">
    <source>
        <dbReference type="ARBA" id="ARBA00023136"/>
    </source>
</evidence>
<comment type="pathway">
    <text evidence="2">Lipid metabolism; sphingolipid metabolism.</text>
</comment>
<feature type="transmembrane region" description="Helical" evidence="9">
    <location>
        <begin position="292"/>
        <end position="314"/>
    </location>
</feature>
<keyword evidence="11" id="KW-1185">Reference proteome</keyword>
<dbReference type="PANTHER" id="PTHR12726:SF0">
    <property type="entry name" value="CERAMIDE GLUCOSYLTRANSFERASE"/>
    <property type="match status" value="1"/>
</dbReference>
<keyword evidence="4" id="KW-0328">Glycosyltransferase</keyword>
<evidence type="ECO:0000256" key="1">
    <source>
        <dbReference type="ARBA" id="ARBA00004141"/>
    </source>
</evidence>
<dbReference type="RefSeq" id="WP_015151481.1">
    <property type="nucleotide sequence ID" value="NC_019693.1"/>
</dbReference>
<gene>
    <name evidence="10" type="ORF">Oscil6304_5381</name>
</gene>
<dbReference type="KEGG" id="oac:Oscil6304_5381"/>
<dbReference type="GO" id="GO:0006679">
    <property type="term" value="P:glucosylceramide biosynthetic process"/>
    <property type="evidence" value="ECO:0007669"/>
    <property type="project" value="TreeGrafter"/>
</dbReference>
<dbReference type="GO" id="GO:0008120">
    <property type="term" value="F:ceramide glucosyltransferase activity"/>
    <property type="evidence" value="ECO:0007669"/>
    <property type="project" value="TreeGrafter"/>
</dbReference>
<evidence type="ECO:0000256" key="3">
    <source>
        <dbReference type="ARBA" id="ARBA00004991"/>
    </source>
</evidence>
<evidence type="ECO:0000256" key="7">
    <source>
        <dbReference type="ARBA" id="ARBA00022989"/>
    </source>
</evidence>
<dbReference type="AlphaFoldDB" id="K9TSA1"/>
<dbReference type="STRING" id="56110.Oscil6304_5381"/>
<dbReference type="SUPFAM" id="SSF53448">
    <property type="entry name" value="Nucleotide-diphospho-sugar transferases"/>
    <property type="match status" value="1"/>
</dbReference>
<accession>K9TSA1</accession>